<keyword evidence="3" id="KW-0326">Glycosidase</keyword>
<proteinExistence type="inferred from homology"/>
<dbReference type="KEGG" id="dpl:KGM_214966"/>
<evidence type="ECO:0000256" key="2">
    <source>
        <dbReference type="ARBA" id="ARBA00022801"/>
    </source>
</evidence>
<dbReference type="InterPro" id="IPR001360">
    <property type="entry name" value="Glyco_hydro_1"/>
</dbReference>
<dbReference type="InterPro" id="IPR033132">
    <property type="entry name" value="GH_1_N_CS"/>
</dbReference>
<dbReference type="OrthoDB" id="65569at2759"/>
<dbReference type="AlphaFoldDB" id="A0A212ERJ2"/>
<reference evidence="5 6" key="1">
    <citation type="journal article" date="2011" name="Cell">
        <title>The monarch butterfly genome yields insights into long-distance migration.</title>
        <authorList>
            <person name="Zhan S."/>
            <person name="Merlin C."/>
            <person name="Boore J.L."/>
            <person name="Reppert S.M."/>
        </authorList>
    </citation>
    <scope>NUCLEOTIDE SEQUENCE [LARGE SCALE GENOMIC DNA]</scope>
    <source>
        <strain evidence="5">F-2</strain>
    </source>
</reference>
<dbReference type="InterPro" id="IPR017853">
    <property type="entry name" value="GH"/>
</dbReference>
<sequence>MRSNNVYIQYIYSALLGVGFCRKFPPGFKFGAATAAYQVEGAWNVSDKSASIWDTFVHTRPEIIADRSNGDVACDSYNQWMKDVEIASELGLDFYRFSLSWPRILPNGFANKISEDGVKFYSNLIDALLERGIEPVVTIYHWDLPQNLQDLGEAAELALQLMGGLYSHPIFSKKGGWPEQIERLVAEKSKQEGFSKSRLPEFTKEEKKIVRGTYDFFGLNYYTSRTARRARGEVVGPWPLSGAPDIDVIISVRPEWPQAGTSWLYVYPEGFRKLISWLKKQYGNVEIFITENGFLTSGEDLEDQARIDYHKEHLEQVLLAIQEDKANVVAYTAWSMLDNFEWSDGYRSKFGLYEVDFNDPARVRRPRASAQFYKEIVQAK</sequence>
<dbReference type="PRINTS" id="PR00131">
    <property type="entry name" value="GLHYDRLASE1"/>
</dbReference>
<dbReference type="GO" id="GO:0008422">
    <property type="term" value="F:beta-glucosidase activity"/>
    <property type="evidence" value="ECO:0007669"/>
    <property type="project" value="TreeGrafter"/>
</dbReference>
<keyword evidence="2 5" id="KW-0378">Hydrolase</keyword>
<comment type="caution">
    <text evidence="5">The sequence shown here is derived from an EMBL/GenBank/DDBJ whole genome shotgun (WGS) entry which is preliminary data.</text>
</comment>
<organism evidence="5 6">
    <name type="scientific">Danaus plexippus plexippus</name>
    <dbReference type="NCBI Taxonomy" id="278856"/>
    <lineage>
        <taxon>Eukaryota</taxon>
        <taxon>Metazoa</taxon>
        <taxon>Ecdysozoa</taxon>
        <taxon>Arthropoda</taxon>
        <taxon>Hexapoda</taxon>
        <taxon>Insecta</taxon>
        <taxon>Pterygota</taxon>
        <taxon>Neoptera</taxon>
        <taxon>Endopterygota</taxon>
        <taxon>Lepidoptera</taxon>
        <taxon>Glossata</taxon>
        <taxon>Ditrysia</taxon>
        <taxon>Papilionoidea</taxon>
        <taxon>Nymphalidae</taxon>
        <taxon>Danainae</taxon>
        <taxon>Danaini</taxon>
        <taxon>Danaina</taxon>
        <taxon>Danaus</taxon>
        <taxon>Danaus</taxon>
    </lineage>
</organism>
<dbReference type="SUPFAM" id="SSF51445">
    <property type="entry name" value="(Trans)glycosidases"/>
    <property type="match status" value="1"/>
</dbReference>
<accession>A0A212ERJ2</accession>
<name>A0A212ERJ2_DANPL</name>
<dbReference type="PROSITE" id="PS00653">
    <property type="entry name" value="GLYCOSYL_HYDROL_F1_2"/>
    <property type="match status" value="1"/>
</dbReference>
<dbReference type="GO" id="GO:0005975">
    <property type="term" value="P:carbohydrate metabolic process"/>
    <property type="evidence" value="ECO:0007669"/>
    <property type="project" value="InterPro"/>
</dbReference>
<dbReference type="Pfam" id="PF00232">
    <property type="entry name" value="Glyco_hydro_1"/>
    <property type="match status" value="2"/>
</dbReference>
<gene>
    <name evidence="5" type="ORF">KGM_214966</name>
</gene>
<dbReference type="EMBL" id="AGBW02013002">
    <property type="protein sequence ID" value="OWR44112.1"/>
    <property type="molecule type" value="Genomic_DNA"/>
</dbReference>
<dbReference type="Proteomes" id="UP000007151">
    <property type="component" value="Unassembled WGS sequence"/>
</dbReference>
<protein>
    <submittedName>
        <fullName evidence="5">Lactase-phlorizin hydrolase</fullName>
    </submittedName>
</protein>
<evidence type="ECO:0000313" key="6">
    <source>
        <dbReference type="Proteomes" id="UP000007151"/>
    </source>
</evidence>
<dbReference type="PANTHER" id="PTHR10353:SF36">
    <property type="entry name" value="LP05116P"/>
    <property type="match status" value="1"/>
</dbReference>
<comment type="similarity">
    <text evidence="1 4">Belongs to the glycosyl hydrolase 1 family.</text>
</comment>
<keyword evidence="6" id="KW-1185">Reference proteome</keyword>
<evidence type="ECO:0000256" key="4">
    <source>
        <dbReference type="RuleBase" id="RU003690"/>
    </source>
</evidence>
<evidence type="ECO:0000256" key="1">
    <source>
        <dbReference type="ARBA" id="ARBA00010838"/>
    </source>
</evidence>
<evidence type="ECO:0000313" key="5">
    <source>
        <dbReference type="EMBL" id="OWR44112.1"/>
    </source>
</evidence>
<dbReference type="PANTHER" id="PTHR10353">
    <property type="entry name" value="GLYCOSYL HYDROLASE"/>
    <property type="match status" value="1"/>
</dbReference>
<evidence type="ECO:0000256" key="3">
    <source>
        <dbReference type="ARBA" id="ARBA00023295"/>
    </source>
</evidence>
<dbReference type="Gene3D" id="3.20.20.80">
    <property type="entry name" value="Glycosidases"/>
    <property type="match status" value="2"/>
</dbReference>
<dbReference type="eggNOG" id="KOG0626">
    <property type="taxonomic scope" value="Eukaryota"/>
</dbReference>